<feature type="binding site" evidence="11">
    <location>
        <begin position="13"/>
        <end position="18"/>
    </location>
    <ligand>
        <name>FAD</name>
        <dbReference type="ChEBI" id="CHEBI:57692"/>
    </ligand>
</feature>
<dbReference type="NCBIfam" id="TIGR00137">
    <property type="entry name" value="gid_trmFO"/>
    <property type="match status" value="1"/>
</dbReference>
<dbReference type="Gene3D" id="3.50.50.60">
    <property type="entry name" value="FAD/NAD(P)-binding domain"/>
    <property type="match status" value="2"/>
</dbReference>
<dbReference type="SUPFAM" id="SSF51905">
    <property type="entry name" value="FAD/NAD(P)-binding domain"/>
    <property type="match status" value="1"/>
</dbReference>
<dbReference type="EMBL" id="VBRY01000002">
    <property type="protein sequence ID" value="TLS68686.1"/>
    <property type="molecule type" value="Genomic_DNA"/>
</dbReference>
<dbReference type="GO" id="GO:0005829">
    <property type="term" value="C:cytosol"/>
    <property type="evidence" value="ECO:0007669"/>
    <property type="project" value="TreeGrafter"/>
</dbReference>
<accession>A0A5R9GR10</accession>
<comment type="cofactor">
    <cofactor evidence="1 11">
        <name>FAD</name>
        <dbReference type="ChEBI" id="CHEBI:57692"/>
    </cofactor>
</comment>
<reference evidence="13 14" key="1">
    <citation type="journal article" date="2019" name="Appl. Environ. Microbiol.">
        <title>Environmental Evidence and Genomic Insight of Iron-oxidizing Bacteria Preference Towards More Corrosion Resistant Stainless Steel at Higher Salinities.</title>
        <authorList>
            <person name="Garrison C.E."/>
            <person name="Price K.A."/>
            <person name="Field E.K."/>
        </authorList>
    </citation>
    <scope>NUCLEOTIDE SEQUENCE [LARGE SCALE GENOMIC DNA]</scope>
    <source>
        <strain evidence="13 14">P3</strain>
    </source>
</reference>
<proteinExistence type="inferred from homology"/>
<dbReference type="HAMAP" id="MF_01037">
    <property type="entry name" value="TrmFO"/>
    <property type="match status" value="1"/>
</dbReference>
<keyword evidence="9 11" id="KW-0521">NADP</keyword>
<keyword evidence="6 11" id="KW-0808">Transferase</keyword>
<dbReference type="InterPro" id="IPR036188">
    <property type="entry name" value="FAD/NAD-bd_sf"/>
</dbReference>
<evidence type="ECO:0000256" key="7">
    <source>
        <dbReference type="ARBA" id="ARBA00022694"/>
    </source>
</evidence>
<keyword evidence="5 11" id="KW-0285">Flavoprotein</keyword>
<keyword evidence="10 11" id="KW-0520">NAD</keyword>
<dbReference type="Pfam" id="PF01134">
    <property type="entry name" value="GIDA"/>
    <property type="match status" value="1"/>
</dbReference>
<gene>
    <name evidence="11" type="primary">trmFO</name>
    <name evidence="13" type="ORF">FEF65_03025</name>
</gene>
<evidence type="ECO:0000256" key="5">
    <source>
        <dbReference type="ARBA" id="ARBA00022630"/>
    </source>
</evidence>
<keyword evidence="4 11" id="KW-0489">Methyltransferase</keyword>
<evidence type="ECO:0000256" key="2">
    <source>
        <dbReference type="ARBA" id="ARBA00003717"/>
    </source>
</evidence>
<evidence type="ECO:0000256" key="3">
    <source>
        <dbReference type="ARBA" id="ARBA00022490"/>
    </source>
</evidence>
<evidence type="ECO:0000256" key="6">
    <source>
        <dbReference type="ARBA" id="ARBA00022679"/>
    </source>
</evidence>
<protein>
    <recommendedName>
        <fullName evidence="11">Methylenetetrahydrofolate--tRNA-(uracil-5-)-methyltransferase TrmFO</fullName>
        <ecNumber evidence="11">2.1.1.74</ecNumber>
    </recommendedName>
    <alternativeName>
        <fullName evidence="11">Folate-dependent tRNA (uracil-5-)-methyltransferase</fullName>
    </alternativeName>
    <alternativeName>
        <fullName evidence="11">Folate-dependent tRNA(M-5-U54)-methyltransferase</fullName>
    </alternativeName>
</protein>
<dbReference type="InterPro" id="IPR002218">
    <property type="entry name" value="MnmG-rel"/>
</dbReference>
<comment type="catalytic activity">
    <reaction evidence="11">
        <text>uridine(54) in tRNA + (6R)-5,10-methylene-5,6,7,8-tetrahydrofolate + NADH + H(+) = 5-methyluridine(54) in tRNA + (6S)-5,6,7,8-tetrahydrofolate + NAD(+)</text>
        <dbReference type="Rhea" id="RHEA:16873"/>
        <dbReference type="Rhea" id="RHEA-COMP:10167"/>
        <dbReference type="Rhea" id="RHEA-COMP:10193"/>
        <dbReference type="ChEBI" id="CHEBI:15378"/>
        <dbReference type="ChEBI" id="CHEBI:15636"/>
        <dbReference type="ChEBI" id="CHEBI:57453"/>
        <dbReference type="ChEBI" id="CHEBI:57540"/>
        <dbReference type="ChEBI" id="CHEBI:57945"/>
        <dbReference type="ChEBI" id="CHEBI:65315"/>
        <dbReference type="ChEBI" id="CHEBI:74447"/>
        <dbReference type="EC" id="2.1.1.74"/>
    </reaction>
</comment>
<evidence type="ECO:0000256" key="1">
    <source>
        <dbReference type="ARBA" id="ARBA00001974"/>
    </source>
</evidence>
<evidence type="ECO:0000256" key="9">
    <source>
        <dbReference type="ARBA" id="ARBA00022857"/>
    </source>
</evidence>
<dbReference type="Proteomes" id="UP000306585">
    <property type="component" value="Unassembled WGS sequence"/>
</dbReference>
<dbReference type="RefSeq" id="WP_138238305.1">
    <property type="nucleotide sequence ID" value="NZ_VBRY01000002.1"/>
</dbReference>
<dbReference type="EC" id="2.1.1.74" evidence="11"/>
<evidence type="ECO:0000313" key="14">
    <source>
        <dbReference type="Proteomes" id="UP000306585"/>
    </source>
</evidence>
<comment type="catalytic activity">
    <reaction evidence="11">
        <text>uridine(54) in tRNA + (6R)-5,10-methylene-5,6,7,8-tetrahydrofolate + NADPH + H(+) = 5-methyluridine(54) in tRNA + (6S)-5,6,7,8-tetrahydrofolate + NADP(+)</text>
        <dbReference type="Rhea" id="RHEA:62372"/>
        <dbReference type="Rhea" id="RHEA-COMP:10167"/>
        <dbReference type="Rhea" id="RHEA-COMP:10193"/>
        <dbReference type="ChEBI" id="CHEBI:15378"/>
        <dbReference type="ChEBI" id="CHEBI:15636"/>
        <dbReference type="ChEBI" id="CHEBI:57453"/>
        <dbReference type="ChEBI" id="CHEBI:57783"/>
        <dbReference type="ChEBI" id="CHEBI:58349"/>
        <dbReference type="ChEBI" id="CHEBI:65315"/>
        <dbReference type="ChEBI" id="CHEBI:74447"/>
        <dbReference type="EC" id="2.1.1.74"/>
    </reaction>
</comment>
<evidence type="ECO:0000313" key="13">
    <source>
        <dbReference type="EMBL" id="TLS68686.1"/>
    </source>
</evidence>
<comment type="similarity">
    <text evidence="11">Belongs to the MnmG family. TrmFO subfamily.</text>
</comment>
<sequence>MSELSTPTVTIIGAGLAGSEAAWQLARRGIRVRLHEMRPQLMTPAHKTGNCAELVCSNTFRADHLENAVGLLHEEMRRLDSLIMRCGDEARIPAGTALAVDREQFSELVTRALKNEPLIEFVDGEVTEIPAEGLVLIASGPLTSDTLYERIKELTGEDRLCFFDAIAPVVDAESINMDVAFWKNRYDKNVEEGEAGDYLNCPMNEQQYKTFIAELVAAEKVAFKGFEDIPFFDGCMPIEEMAERGEDTPRFGPMKPVGLDHPETGERYYAVVQLRRDNRMGSLLNMVGFQTKMTYGEQKRVFTTIPGLENAEFFRLGSLHRNTFIKSPALLDGTLRLKSDPRILFAGQITGVEGYVESASMGLMAGRFLADIACGREPVAPPSDTAHGALLAHISQTRVEDFQPMNINFGLLPAGKKRDGKRRFSRAERRHAVSDRALAVLDQWLKEQPQAE</sequence>
<keyword evidence="7 11" id="KW-0819">tRNA processing</keyword>
<dbReference type="PANTHER" id="PTHR11806">
    <property type="entry name" value="GLUCOSE INHIBITED DIVISION PROTEIN A"/>
    <property type="match status" value="1"/>
</dbReference>
<dbReference type="PROSITE" id="PS01281">
    <property type="entry name" value="GIDA_2"/>
    <property type="match status" value="1"/>
</dbReference>
<comment type="function">
    <text evidence="11">Catalyzes the folate-dependent formation of 5-methyl-uridine at position 54 (M-5-U54) in all tRNAs.</text>
</comment>
<organism evidence="13 14">
    <name type="scientific">Mariprofundus erugo</name>
    <dbReference type="NCBI Taxonomy" id="2528639"/>
    <lineage>
        <taxon>Bacteria</taxon>
        <taxon>Pseudomonadati</taxon>
        <taxon>Pseudomonadota</taxon>
        <taxon>Candidatius Mariprofundia</taxon>
        <taxon>Mariprofundales</taxon>
        <taxon>Mariprofundaceae</taxon>
        <taxon>Mariprofundus</taxon>
    </lineage>
</organism>
<comment type="caution">
    <text evidence="13">The sequence shown here is derived from an EMBL/GenBank/DDBJ whole genome shotgun (WGS) entry which is preliminary data.</text>
</comment>
<evidence type="ECO:0000256" key="10">
    <source>
        <dbReference type="ARBA" id="ARBA00023027"/>
    </source>
</evidence>
<dbReference type="AlphaFoldDB" id="A0A5R9GR10"/>
<keyword evidence="8 11" id="KW-0274">FAD</keyword>
<evidence type="ECO:0000259" key="12">
    <source>
        <dbReference type="Pfam" id="PF01134"/>
    </source>
</evidence>
<feature type="domain" description="MnmG N-terminal" evidence="12">
    <location>
        <begin position="9"/>
        <end position="373"/>
    </location>
</feature>
<evidence type="ECO:0000256" key="4">
    <source>
        <dbReference type="ARBA" id="ARBA00022603"/>
    </source>
</evidence>
<comment type="subcellular location">
    <subcellularLocation>
        <location evidence="11">Cytoplasm</location>
    </subcellularLocation>
</comment>
<evidence type="ECO:0000256" key="8">
    <source>
        <dbReference type="ARBA" id="ARBA00022827"/>
    </source>
</evidence>
<dbReference type="InterPro" id="IPR020595">
    <property type="entry name" value="MnmG-rel_CS"/>
</dbReference>
<dbReference type="GO" id="GO:0050660">
    <property type="term" value="F:flavin adenine dinucleotide binding"/>
    <property type="evidence" value="ECO:0007669"/>
    <property type="project" value="UniProtKB-UniRule"/>
</dbReference>
<keyword evidence="14" id="KW-1185">Reference proteome</keyword>
<dbReference type="PANTHER" id="PTHR11806:SF2">
    <property type="entry name" value="METHYLENETETRAHYDROFOLATE--TRNA-(URACIL-5-)-METHYLTRANSFERASE TRMFO"/>
    <property type="match status" value="1"/>
</dbReference>
<dbReference type="NCBIfam" id="NF003739">
    <property type="entry name" value="PRK05335.1"/>
    <property type="match status" value="1"/>
</dbReference>
<evidence type="ECO:0000256" key="11">
    <source>
        <dbReference type="HAMAP-Rule" id="MF_01037"/>
    </source>
</evidence>
<dbReference type="InterPro" id="IPR004417">
    <property type="entry name" value="TrmFO"/>
</dbReference>
<dbReference type="GO" id="GO:0002098">
    <property type="term" value="P:tRNA wobble uridine modification"/>
    <property type="evidence" value="ECO:0007669"/>
    <property type="project" value="TreeGrafter"/>
</dbReference>
<comment type="function">
    <text evidence="2">NAD-binding protein involved in the addition of a carboxymethylaminomethyl (cmnm) group at the wobble position (U34) of certain tRNAs, forming tRNA-cmnm(5)s(2)U34.</text>
</comment>
<name>A0A5R9GR10_9PROT</name>
<dbReference type="GO" id="GO:0030488">
    <property type="term" value="P:tRNA methylation"/>
    <property type="evidence" value="ECO:0007669"/>
    <property type="project" value="TreeGrafter"/>
</dbReference>
<keyword evidence="3 11" id="KW-0963">Cytoplasm</keyword>
<dbReference type="GO" id="GO:0047151">
    <property type="term" value="F:tRNA (uracil(54)-C5)-methyltransferase activity, 5,10-methylenetetrahydrofolate-dependent"/>
    <property type="evidence" value="ECO:0007669"/>
    <property type="project" value="UniProtKB-UniRule"/>
</dbReference>
<dbReference type="InterPro" id="IPR040131">
    <property type="entry name" value="MnmG_N"/>
</dbReference>